<name>A0ABW3ZVF8_9BACI</name>
<evidence type="ECO:0000313" key="6">
    <source>
        <dbReference type="EMBL" id="MFD1362336.1"/>
    </source>
</evidence>
<dbReference type="PANTHER" id="PTHR39181:SF1">
    <property type="entry name" value="TYROSINE-PROTEIN PHOSPHATASE YWQE"/>
    <property type="match status" value="1"/>
</dbReference>
<dbReference type="PANTHER" id="PTHR39181">
    <property type="entry name" value="TYROSINE-PROTEIN PHOSPHATASE YWQE"/>
    <property type="match status" value="1"/>
</dbReference>
<evidence type="ECO:0000256" key="1">
    <source>
        <dbReference type="ARBA" id="ARBA00005750"/>
    </source>
</evidence>
<dbReference type="SUPFAM" id="SSF89550">
    <property type="entry name" value="PHP domain-like"/>
    <property type="match status" value="1"/>
</dbReference>
<organism evidence="6 7">
    <name type="scientific">Lentibacillus salinarum</name>
    <dbReference type="NCBI Taxonomy" id="446820"/>
    <lineage>
        <taxon>Bacteria</taxon>
        <taxon>Bacillati</taxon>
        <taxon>Bacillota</taxon>
        <taxon>Bacilli</taxon>
        <taxon>Bacillales</taxon>
        <taxon>Bacillaceae</taxon>
        <taxon>Lentibacillus</taxon>
    </lineage>
</organism>
<gene>
    <name evidence="6" type="ORF">ACFQ4A_11785</name>
</gene>
<comment type="caution">
    <text evidence="6">The sequence shown here is derived from an EMBL/GenBank/DDBJ whole genome shotgun (WGS) entry which is preliminary data.</text>
</comment>
<dbReference type="Gene3D" id="3.20.20.140">
    <property type="entry name" value="Metal-dependent hydrolases"/>
    <property type="match status" value="1"/>
</dbReference>
<keyword evidence="2 5" id="KW-0378">Hydrolase</keyword>
<protein>
    <recommendedName>
        <fullName evidence="5">Tyrosine-protein phosphatase</fullName>
        <ecNumber evidence="5">3.1.3.48</ecNumber>
    </recommendedName>
</protein>
<evidence type="ECO:0000256" key="2">
    <source>
        <dbReference type="ARBA" id="ARBA00022801"/>
    </source>
</evidence>
<dbReference type="EMBL" id="JBHTNH010000025">
    <property type="protein sequence ID" value="MFD1362336.1"/>
    <property type="molecule type" value="Genomic_DNA"/>
</dbReference>
<evidence type="ECO:0000256" key="3">
    <source>
        <dbReference type="ARBA" id="ARBA00022912"/>
    </source>
</evidence>
<accession>A0ABW3ZVF8</accession>
<dbReference type="PIRSF" id="PIRSF016557">
    <property type="entry name" value="Caps_synth_CpsB"/>
    <property type="match status" value="1"/>
</dbReference>
<dbReference type="InterPro" id="IPR016667">
    <property type="entry name" value="Caps_polysacc_synth_CpsB/CapC"/>
</dbReference>
<comment type="catalytic activity">
    <reaction evidence="4 5">
        <text>O-phospho-L-tyrosyl-[protein] + H2O = L-tyrosyl-[protein] + phosphate</text>
        <dbReference type="Rhea" id="RHEA:10684"/>
        <dbReference type="Rhea" id="RHEA-COMP:10136"/>
        <dbReference type="Rhea" id="RHEA-COMP:20101"/>
        <dbReference type="ChEBI" id="CHEBI:15377"/>
        <dbReference type="ChEBI" id="CHEBI:43474"/>
        <dbReference type="ChEBI" id="CHEBI:46858"/>
        <dbReference type="ChEBI" id="CHEBI:61978"/>
        <dbReference type="EC" id="3.1.3.48"/>
    </reaction>
</comment>
<dbReference type="Pfam" id="PF19567">
    <property type="entry name" value="CpsB_CapC"/>
    <property type="match status" value="1"/>
</dbReference>
<evidence type="ECO:0000313" key="7">
    <source>
        <dbReference type="Proteomes" id="UP001597178"/>
    </source>
</evidence>
<keyword evidence="3 5" id="KW-0904">Protein phosphatase</keyword>
<dbReference type="EC" id="3.1.3.48" evidence="5"/>
<dbReference type="InterPro" id="IPR016195">
    <property type="entry name" value="Pol/histidinol_Pase-like"/>
</dbReference>
<dbReference type="RefSeq" id="WP_382400782.1">
    <property type="nucleotide sequence ID" value="NZ_JBHTNH010000025.1"/>
</dbReference>
<dbReference type="Proteomes" id="UP001597178">
    <property type="component" value="Unassembled WGS sequence"/>
</dbReference>
<evidence type="ECO:0000256" key="5">
    <source>
        <dbReference type="PIRNR" id="PIRNR016557"/>
    </source>
</evidence>
<reference evidence="7" key="1">
    <citation type="journal article" date="2019" name="Int. J. Syst. Evol. Microbiol.">
        <title>The Global Catalogue of Microorganisms (GCM) 10K type strain sequencing project: providing services to taxonomists for standard genome sequencing and annotation.</title>
        <authorList>
            <consortium name="The Broad Institute Genomics Platform"/>
            <consortium name="The Broad Institute Genome Sequencing Center for Infectious Disease"/>
            <person name="Wu L."/>
            <person name="Ma J."/>
        </authorList>
    </citation>
    <scope>NUCLEOTIDE SEQUENCE [LARGE SCALE GENOMIC DNA]</scope>
    <source>
        <strain evidence="7">CCUG 54822</strain>
    </source>
</reference>
<keyword evidence="7" id="KW-1185">Reference proteome</keyword>
<proteinExistence type="inferred from homology"/>
<comment type="similarity">
    <text evidence="1 5">Belongs to the metallo-dependent hydrolases superfamily. CpsB/CapC family.</text>
</comment>
<sequence>MIDMHCHILPGLDDGPKLLKETVAMAKAAAEQGIDTIIATPHHNNGKYINERQDILGAADFVNAQIQQLGIPLDIVPGQEIHLYQDIVHDLEQGRLLPLNQATKYVLIELPANHFPAETTRIVFDLQMAGYIPVIAHPEKNAIITNNPDILYDLVKNGALVQVDAASVIGVNGKKVKKRTQQMLNANMVHLMATNAHTAKTVRLTEAYEVLDPATSEQLQENSEWLLLDKPIAKDIPERISKSRFRKFF</sequence>
<evidence type="ECO:0000256" key="4">
    <source>
        <dbReference type="ARBA" id="ARBA00051722"/>
    </source>
</evidence>